<evidence type="ECO:0000313" key="2">
    <source>
        <dbReference type="EMBL" id="ROL44114.1"/>
    </source>
</evidence>
<sequence length="119" mass="12226">MNNRARGGSDLGGGRKSGAGMVTGRRRDGECLMAQTQSFPVQTANGRVEGRKSQDVDGVAVDIWGPTDGDEANISTGTEGGSMELSIVAGSGDLGTVATTSIRGGARAPEDWGDLAFFY</sequence>
<reference evidence="2 3" key="1">
    <citation type="submission" date="2018-10" db="EMBL/GenBank/DDBJ databases">
        <title>Genome assembly for a Yunnan-Guizhou Plateau 3E fish, Anabarilius grahami (Regan), and its evolutionary and genetic applications.</title>
        <authorList>
            <person name="Jiang W."/>
        </authorList>
    </citation>
    <scope>NUCLEOTIDE SEQUENCE [LARGE SCALE GENOMIC DNA]</scope>
    <source>
        <strain evidence="2">AG-KIZ</strain>
        <tissue evidence="2">Muscle</tissue>
    </source>
</reference>
<keyword evidence="3" id="KW-1185">Reference proteome</keyword>
<gene>
    <name evidence="2" type="ORF">DPX16_8898</name>
</gene>
<dbReference type="Proteomes" id="UP000281406">
    <property type="component" value="Unassembled WGS sequence"/>
</dbReference>
<organism evidence="2 3">
    <name type="scientific">Anabarilius grahami</name>
    <name type="common">Kanglang fish</name>
    <name type="synonym">Barilius grahami</name>
    <dbReference type="NCBI Taxonomy" id="495550"/>
    <lineage>
        <taxon>Eukaryota</taxon>
        <taxon>Metazoa</taxon>
        <taxon>Chordata</taxon>
        <taxon>Craniata</taxon>
        <taxon>Vertebrata</taxon>
        <taxon>Euteleostomi</taxon>
        <taxon>Actinopterygii</taxon>
        <taxon>Neopterygii</taxon>
        <taxon>Teleostei</taxon>
        <taxon>Ostariophysi</taxon>
        <taxon>Cypriniformes</taxon>
        <taxon>Xenocyprididae</taxon>
        <taxon>Xenocypridinae</taxon>
        <taxon>Xenocypridinae incertae sedis</taxon>
        <taxon>Anabarilius</taxon>
    </lineage>
</organism>
<dbReference type="EMBL" id="RJVU01046888">
    <property type="protein sequence ID" value="ROL44114.1"/>
    <property type="molecule type" value="Genomic_DNA"/>
</dbReference>
<name>A0A3N0YDE4_ANAGA</name>
<feature type="region of interest" description="Disordered" evidence="1">
    <location>
        <begin position="1"/>
        <end position="54"/>
    </location>
</feature>
<protein>
    <submittedName>
        <fullName evidence="2">Uncharacterized protein</fullName>
    </submittedName>
</protein>
<dbReference type="AlphaFoldDB" id="A0A3N0YDE4"/>
<accession>A0A3N0YDE4</accession>
<proteinExistence type="predicted"/>
<feature type="compositionally biased region" description="Polar residues" evidence="1">
    <location>
        <begin position="34"/>
        <end position="45"/>
    </location>
</feature>
<evidence type="ECO:0000256" key="1">
    <source>
        <dbReference type="SAM" id="MobiDB-lite"/>
    </source>
</evidence>
<comment type="caution">
    <text evidence="2">The sequence shown here is derived from an EMBL/GenBank/DDBJ whole genome shotgun (WGS) entry which is preliminary data.</text>
</comment>
<evidence type="ECO:0000313" key="3">
    <source>
        <dbReference type="Proteomes" id="UP000281406"/>
    </source>
</evidence>